<sequence length="391" mass="42611">MMHLILFINTLFRIIPRCTADLNVGGVNERQSVGFQSQVKILGGVSRTKLQYPDGLTIDSFSTSEHNMTISINNSPLATPLFVTAIDPSTSALSGTWSKLSNYSYTLNFEVEDPDDLIMDIAARIQLNGISDITEDNVFLAKYHKERQGWVVDFERATFHRTKNQIGSLGISNPAGEYLVVGRCTNGAYNTFLPINDGVFEVIGSPASVSQNTIYPLQIGTWSDGTRVMVRSQEALSISASLAVISDGFLPVGYQAVGTYVHVLQTKVEKGEVELRLQLPTVRSRLLSHQIHPNQLHICKRDLQDSSGPCRIVSPAVPAGTGALMTKAIIGVEGYYLLVTPESQSMLGYQNQNGTQREGIECENGNSTTVNGRKMCGLIEGESMTGSEVEG</sequence>
<dbReference type="AlphaFoldDB" id="F4S6E9"/>
<dbReference type="GeneID" id="18936783"/>
<accession>F4S6E9</accession>
<evidence type="ECO:0000256" key="1">
    <source>
        <dbReference type="SAM" id="SignalP"/>
    </source>
</evidence>
<dbReference type="eggNOG" id="ENOG502SMAA">
    <property type="taxonomic scope" value="Eukaryota"/>
</dbReference>
<dbReference type="VEuPathDB" id="FungiDB:MELLADRAFT_94104"/>
<dbReference type="Proteomes" id="UP000001072">
    <property type="component" value="Unassembled WGS sequence"/>
</dbReference>
<name>F4S6E9_MELLP</name>
<feature type="signal peptide" evidence="1">
    <location>
        <begin position="1"/>
        <end position="20"/>
    </location>
</feature>
<evidence type="ECO:0000313" key="3">
    <source>
        <dbReference type="Proteomes" id="UP000001072"/>
    </source>
</evidence>
<keyword evidence="3" id="KW-1185">Reference proteome</keyword>
<dbReference type="EMBL" id="GL883154">
    <property type="protein sequence ID" value="EGF99805.1"/>
    <property type="molecule type" value="Genomic_DNA"/>
</dbReference>
<organism evidence="3">
    <name type="scientific">Melampsora larici-populina (strain 98AG31 / pathotype 3-4-7)</name>
    <name type="common">Poplar leaf rust fungus</name>
    <dbReference type="NCBI Taxonomy" id="747676"/>
    <lineage>
        <taxon>Eukaryota</taxon>
        <taxon>Fungi</taxon>
        <taxon>Dikarya</taxon>
        <taxon>Basidiomycota</taxon>
        <taxon>Pucciniomycotina</taxon>
        <taxon>Pucciniomycetes</taxon>
        <taxon>Pucciniales</taxon>
        <taxon>Melampsoraceae</taxon>
        <taxon>Melampsora</taxon>
    </lineage>
</organism>
<evidence type="ECO:0008006" key="4">
    <source>
        <dbReference type="Google" id="ProtNLM"/>
    </source>
</evidence>
<dbReference type="InParanoid" id="F4S6E9"/>
<protein>
    <recommendedName>
        <fullName evidence="4">Secreted protein</fullName>
    </recommendedName>
</protein>
<reference evidence="3" key="1">
    <citation type="journal article" date="2011" name="Proc. Natl. Acad. Sci. U.S.A.">
        <title>Obligate biotrophy features unraveled by the genomic analysis of rust fungi.</title>
        <authorList>
            <person name="Duplessis S."/>
            <person name="Cuomo C.A."/>
            <person name="Lin Y.-C."/>
            <person name="Aerts A."/>
            <person name="Tisserant E."/>
            <person name="Veneault-Fourrey C."/>
            <person name="Joly D.L."/>
            <person name="Hacquard S."/>
            <person name="Amselem J."/>
            <person name="Cantarel B.L."/>
            <person name="Chiu R."/>
            <person name="Coutinho P.M."/>
            <person name="Feau N."/>
            <person name="Field M."/>
            <person name="Frey P."/>
            <person name="Gelhaye E."/>
            <person name="Goldberg J."/>
            <person name="Grabherr M.G."/>
            <person name="Kodira C.D."/>
            <person name="Kohler A."/>
            <person name="Kuees U."/>
            <person name="Lindquist E.A."/>
            <person name="Lucas S.M."/>
            <person name="Mago R."/>
            <person name="Mauceli E."/>
            <person name="Morin E."/>
            <person name="Murat C."/>
            <person name="Pangilinan J.L."/>
            <person name="Park R."/>
            <person name="Pearson M."/>
            <person name="Quesneville H."/>
            <person name="Rouhier N."/>
            <person name="Sakthikumar S."/>
            <person name="Salamov A.A."/>
            <person name="Schmutz J."/>
            <person name="Selles B."/>
            <person name="Shapiro H."/>
            <person name="Tanguay P."/>
            <person name="Tuskan G.A."/>
            <person name="Henrissat B."/>
            <person name="Van de Peer Y."/>
            <person name="Rouze P."/>
            <person name="Ellis J.G."/>
            <person name="Dodds P.N."/>
            <person name="Schein J.E."/>
            <person name="Zhong S."/>
            <person name="Hamelin R.C."/>
            <person name="Grigoriev I.V."/>
            <person name="Szabo L.J."/>
            <person name="Martin F."/>
        </authorList>
    </citation>
    <scope>NUCLEOTIDE SEQUENCE [LARGE SCALE GENOMIC DNA]</scope>
    <source>
        <strain evidence="3">98AG31 / pathotype 3-4-7</strain>
    </source>
</reference>
<gene>
    <name evidence="2" type="ORF">MELLADRAFT_94104</name>
</gene>
<dbReference type="OrthoDB" id="6513042at2759"/>
<dbReference type="HOGENOM" id="CLU_706115_0_0_1"/>
<dbReference type="KEGG" id="mlr:MELLADRAFT_94104"/>
<feature type="chain" id="PRO_5003315923" description="Secreted protein" evidence="1">
    <location>
        <begin position="21"/>
        <end position="391"/>
    </location>
</feature>
<proteinExistence type="predicted"/>
<evidence type="ECO:0000313" key="2">
    <source>
        <dbReference type="EMBL" id="EGF99805.1"/>
    </source>
</evidence>
<dbReference type="RefSeq" id="XP_007416929.1">
    <property type="nucleotide sequence ID" value="XM_007416867.1"/>
</dbReference>
<keyword evidence="1" id="KW-0732">Signal</keyword>